<evidence type="ECO:0000313" key="3">
    <source>
        <dbReference type="Proteomes" id="UP000265520"/>
    </source>
</evidence>
<keyword evidence="3" id="KW-1185">Reference proteome</keyword>
<proteinExistence type="predicted"/>
<dbReference type="Proteomes" id="UP000265520">
    <property type="component" value="Unassembled WGS sequence"/>
</dbReference>
<accession>A0A392VXF4</accession>
<sequence length="56" mass="6370">TVDTWPKVSGWKMTRVLADDVVVFNLWFSGGGAWLFRRHKRWSGGNSSKERGSGRC</sequence>
<dbReference type="EMBL" id="LXQA011313742">
    <property type="protein sequence ID" value="MCI92886.1"/>
    <property type="molecule type" value="Genomic_DNA"/>
</dbReference>
<keyword evidence="1" id="KW-0812">Transmembrane</keyword>
<keyword evidence="1" id="KW-1133">Transmembrane helix</keyword>
<feature type="transmembrane region" description="Helical" evidence="1">
    <location>
        <begin position="16"/>
        <end position="36"/>
    </location>
</feature>
<protein>
    <submittedName>
        <fullName evidence="2">Uncharacterized protein</fullName>
    </submittedName>
</protein>
<dbReference type="AlphaFoldDB" id="A0A392VXF4"/>
<name>A0A392VXF4_9FABA</name>
<evidence type="ECO:0000313" key="2">
    <source>
        <dbReference type="EMBL" id="MCI92886.1"/>
    </source>
</evidence>
<comment type="caution">
    <text evidence="2">The sequence shown here is derived from an EMBL/GenBank/DDBJ whole genome shotgun (WGS) entry which is preliminary data.</text>
</comment>
<feature type="non-terminal residue" evidence="2">
    <location>
        <position position="1"/>
    </location>
</feature>
<keyword evidence="1" id="KW-0472">Membrane</keyword>
<organism evidence="2 3">
    <name type="scientific">Trifolium medium</name>
    <dbReference type="NCBI Taxonomy" id="97028"/>
    <lineage>
        <taxon>Eukaryota</taxon>
        <taxon>Viridiplantae</taxon>
        <taxon>Streptophyta</taxon>
        <taxon>Embryophyta</taxon>
        <taxon>Tracheophyta</taxon>
        <taxon>Spermatophyta</taxon>
        <taxon>Magnoliopsida</taxon>
        <taxon>eudicotyledons</taxon>
        <taxon>Gunneridae</taxon>
        <taxon>Pentapetalae</taxon>
        <taxon>rosids</taxon>
        <taxon>fabids</taxon>
        <taxon>Fabales</taxon>
        <taxon>Fabaceae</taxon>
        <taxon>Papilionoideae</taxon>
        <taxon>50 kb inversion clade</taxon>
        <taxon>NPAAA clade</taxon>
        <taxon>Hologalegina</taxon>
        <taxon>IRL clade</taxon>
        <taxon>Trifolieae</taxon>
        <taxon>Trifolium</taxon>
    </lineage>
</organism>
<reference evidence="2 3" key="1">
    <citation type="journal article" date="2018" name="Front. Plant Sci.">
        <title>Red Clover (Trifolium pratense) and Zigzag Clover (T. medium) - A Picture of Genomic Similarities and Differences.</title>
        <authorList>
            <person name="Dluhosova J."/>
            <person name="Istvanek J."/>
            <person name="Nedelnik J."/>
            <person name="Repkova J."/>
        </authorList>
    </citation>
    <scope>NUCLEOTIDE SEQUENCE [LARGE SCALE GENOMIC DNA]</scope>
    <source>
        <strain evidence="3">cv. 10/8</strain>
        <tissue evidence="2">Leaf</tissue>
    </source>
</reference>
<evidence type="ECO:0000256" key="1">
    <source>
        <dbReference type="SAM" id="Phobius"/>
    </source>
</evidence>